<sequence>MPSCDHVDTGDHQIQLRSGDSVSGSRHSRQEIAEASNFYSRLKKDDPACSASSALIERFVQADLNHGMISSEVRAPGESEYVNDLLHDTVQVFYSETQLSSGAFSVTVNSDDFQPTLSVRKPTTLLRPVLIDECAVPRCVKKRKGAWEVVHEVQRYRKRYEGSIALNRPQEVSVLLPSYYFSAPSSSMRPKEDNAEAFNLLMTLNLLRFIEPGKLGNIADTIKKAVNEVDALLVSSPPCTGSQRTSSSQLGKASDARELRG</sequence>
<name>A0AAD5QRN8_PARTN</name>
<keyword evidence="3" id="KW-1185">Reference proteome</keyword>
<dbReference type="EMBL" id="JAHQIW010002830">
    <property type="protein sequence ID" value="KAJ1356486.1"/>
    <property type="molecule type" value="Genomic_DNA"/>
</dbReference>
<accession>A0AAD5QRN8</accession>
<gene>
    <name evidence="2" type="ORF">KIN20_014219</name>
</gene>
<comment type="caution">
    <text evidence="2">The sequence shown here is derived from an EMBL/GenBank/DDBJ whole genome shotgun (WGS) entry which is preliminary data.</text>
</comment>
<dbReference type="Proteomes" id="UP001196413">
    <property type="component" value="Unassembled WGS sequence"/>
</dbReference>
<organism evidence="2 3">
    <name type="scientific">Parelaphostrongylus tenuis</name>
    <name type="common">Meningeal worm</name>
    <dbReference type="NCBI Taxonomy" id="148309"/>
    <lineage>
        <taxon>Eukaryota</taxon>
        <taxon>Metazoa</taxon>
        <taxon>Ecdysozoa</taxon>
        <taxon>Nematoda</taxon>
        <taxon>Chromadorea</taxon>
        <taxon>Rhabditida</taxon>
        <taxon>Rhabditina</taxon>
        <taxon>Rhabditomorpha</taxon>
        <taxon>Strongyloidea</taxon>
        <taxon>Metastrongylidae</taxon>
        <taxon>Parelaphostrongylus</taxon>
    </lineage>
</organism>
<feature type="compositionally biased region" description="Basic and acidic residues" evidence="1">
    <location>
        <begin position="1"/>
        <end position="11"/>
    </location>
</feature>
<proteinExistence type="predicted"/>
<protein>
    <submittedName>
        <fullName evidence="2">Uncharacterized protein</fullName>
    </submittedName>
</protein>
<evidence type="ECO:0000256" key="1">
    <source>
        <dbReference type="SAM" id="MobiDB-lite"/>
    </source>
</evidence>
<feature type="compositionally biased region" description="Polar residues" evidence="1">
    <location>
        <begin position="237"/>
        <end position="251"/>
    </location>
</feature>
<feature type="region of interest" description="Disordered" evidence="1">
    <location>
        <begin position="1"/>
        <end position="29"/>
    </location>
</feature>
<feature type="region of interest" description="Disordered" evidence="1">
    <location>
        <begin position="237"/>
        <end position="261"/>
    </location>
</feature>
<evidence type="ECO:0000313" key="3">
    <source>
        <dbReference type="Proteomes" id="UP001196413"/>
    </source>
</evidence>
<reference evidence="2" key="1">
    <citation type="submission" date="2021-06" db="EMBL/GenBank/DDBJ databases">
        <title>Parelaphostrongylus tenuis whole genome reference sequence.</title>
        <authorList>
            <person name="Garwood T.J."/>
            <person name="Larsen P.A."/>
            <person name="Fountain-Jones N.M."/>
            <person name="Garbe J.R."/>
            <person name="Macchietto M.G."/>
            <person name="Kania S.A."/>
            <person name="Gerhold R.W."/>
            <person name="Richards J.E."/>
            <person name="Wolf T.M."/>
        </authorList>
    </citation>
    <scope>NUCLEOTIDE SEQUENCE</scope>
    <source>
        <strain evidence="2">MNPRO001-30</strain>
        <tissue evidence="2">Meninges</tissue>
    </source>
</reference>
<dbReference type="AlphaFoldDB" id="A0AAD5QRN8"/>
<feature type="compositionally biased region" description="Polar residues" evidence="1">
    <location>
        <begin position="15"/>
        <end position="25"/>
    </location>
</feature>
<evidence type="ECO:0000313" key="2">
    <source>
        <dbReference type="EMBL" id="KAJ1356486.1"/>
    </source>
</evidence>